<dbReference type="Proteomes" id="UP000700596">
    <property type="component" value="Unassembled WGS sequence"/>
</dbReference>
<evidence type="ECO:0000256" key="1">
    <source>
        <dbReference type="SAM" id="Phobius"/>
    </source>
</evidence>
<protein>
    <submittedName>
        <fullName evidence="2">Uncharacterized protein</fullName>
    </submittedName>
</protein>
<keyword evidence="1" id="KW-0472">Membrane</keyword>
<keyword evidence="3" id="KW-1185">Reference proteome</keyword>
<name>A0A9P9CYV9_9PLEO</name>
<feature type="transmembrane region" description="Helical" evidence="1">
    <location>
        <begin position="60"/>
        <end position="89"/>
    </location>
</feature>
<proteinExistence type="predicted"/>
<accession>A0A9P9CYV9</accession>
<dbReference type="EMBL" id="JAGMWT010000031">
    <property type="protein sequence ID" value="KAH7109615.1"/>
    <property type="molecule type" value="Genomic_DNA"/>
</dbReference>
<evidence type="ECO:0000313" key="3">
    <source>
        <dbReference type="Proteomes" id="UP000700596"/>
    </source>
</evidence>
<feature type="transmembrane region" description="Helical" evidence="1">
    <location>
        <begin position="6"/>
        <end position="30"/>
    </location>
</feature>
<dbReference type="OrthoDB" id="5322539at2759"/>
<keyword evidence="1" id="KW-1133">Transmembrane helix</keyword>
<reference evidence="2" key="1">
    <citation type="journal article" date="2021" name="Nat. Commun.">
        <title>Genetic determinants of endophytism in the Arabidopsis root mycobiome.</title>
        <authorList>
            <person name="Mesny F."/>
            <person name="Miyauchi S."/>
            <person name="Thiergart T."/>
            <person name="Pickel B."/>
            <person name="Atanasova L."/>
            <person name="Karlsson M."/>
            <person name="Huettel B."/>
            <person name="Barry K.W."/>
            <person name="Haridas S."/>
            <person name="Chen C."/>
            <person name="Bauer D."/>
            <person name="Andreopoulos W."/>
            <person name="Pangilinan J."/>
            <person name="LaButti K."/>
            <person name="Riley R."/>
            <person name="Lipzen A."/>
            <person name="Clum A."/>
            <person name="Drula E."/>
            <person name="Henrissat B."/>
            <person name="Kohler A."/>
            <person name="Grigoriev I.V."/>
            <person name="Martin F.M."/>
            <person name="Hacquard S."/>
        </authorList>
    </citation>
    <scope>NUCLEOTIDE SEQUENCE</scope>
    <source>
        <strain evidence="2">MPI-CAGE-CH-0243</strain>
    </source>
</reference>
<comment type="caution">
    <text evidence="2">The sequence shown here is derived from an EMBL/GenBank/DDBJ whole genome shotgun (WGS) entry which is preliminary data.</text>
</comment>
<keyword evidence="1" id="KW-0812">Transmembrane</keyword>
<sequence length="502" mass="56727">MLSQNWTSSVAFVLVNAFRLAICFSIGVAFSQHLWRIIRITPMTIINFDRSHYMRSDIKVLLDIDILTAMPALTIMMAVSWLTTLVIIFPPGALTVVSKRFDTTSSQQVPSFNGGFVGIGTWLDANRYMLGYQTSWSYRFTKLPILSISKWALISGEILSSPSVCGINCTHTIIFDGPLVNCSATSFQETVYLNLSHSEVHRKELYSGGWDSLPDDEHSDPYYEPGRAASGWWRPKDMKTSCFYFSGLLMCYPLEVPTNFSLTYYPPSNSGLTMVDYEAKYNSKYGRTVRTITCRPGLARYTLETEFVNGQQKLDIDVNYIESLESIWAPHEIKNFAPSGANASNIIPNGHVNAFKTMNLFALIDSLVRPISGTYYSSNIERYNTSRWYNDNELHSIHLPTVMGYGNSLYINNTIIADTVFNMARQELFRNQTSIYNIDADEFFKLDLTEDKINSALQNITISVMYSLGWWNETTNVTTTNYQTLSPSLPAHASSSPTHPFS</sequence>
<dbReference type="PANTHER" id="PTHR35041:SF6">
    <property type="entry name" value="FORMYLMETHIONINE DEFORMYLASE-LIKE PROTEIN-RELATED"/>
    <property type="match status" value="1"/>
</dbReference>
<gene>
    <name evidence="2" type="ORF">B0J11DRAFT_235182</name>
</gene>
<organism evidence="2 3">
    <name type="scientific">Dendryphion nanum</name>
    <dbReference type="NCBI Taxonomy" id="256645"/>
    <lineage>
        <taxon>Eukaryota</taxon>
        <taxon>Fungi</taxon>
        <taxon>Dikarya</taxon>
        <taxon>Ascomycota</taxon>
        <taxon>Pezizomycotina</taxon>
        <taxon>Dothideomycetes</taxon>
        <taxon>Pleosporomycetidae</taxon>
        <taxon>Pleosporales</taxon>
        <taxon>Torulaceae</taxon>
        <taxon>Dendryphion</taxon>
    </lineage>
</organism>
<dbReference type="PANTHER" id="PTHR35041">
    <property type="entry name" value="MEDIATOR OF RNA POLYMERASE II TRANSCRIPTION SUBUNIT 1"/>
    <property type="match status" value="1"/>
</dbReference>
<evidence type="ECO:0000313" key="2">
    <source>
        <dbReference type="EMBL" id="KAH7109615.1"/>
    </source>
</evidence>
<dbReference type="AlphaFoldDB" id="A0A9P9CYV9"/>